<dbReference type="Proteomes" id="UP001148629">
    <property type="component" value="Unassembled WGS sequence"/>
</dbReference>
<comment type="caution">
    <text evidence="1">The sequence shown here is derived from an EMBL/GenBank/DDBJ whole genome shotgun (WGS) entry which is preliminary data.</text>
</comment>
<sequence>MDPLSIFGAVAGGISVTSEIVKALDKAISIASSVKEAPELAKSTLRDVATMRSTMLRFQTLLNSKALENRPGIYFPLDDAQNAFLGCVTSLDELESLIRPLSDPKLKSLDMSERLEWAMKDKRINQLSQRVRDAQLSLVLMSTILQQESLMQMQEAIASLSQICQKIAPSVAHLKRRSADLYVIEHRRDGEDEVDDSSTIRPAPAPRPDSIIVSESMLTGDQLSPQDQIDGSFSPRFAFEDALERSRVYRRAPNWNFDDLSYRSSDFNMNALSFLSRLSSSHSSLGRASTISFVALPIFCNDLSNPEHYNFGETYAAVQSTSMGSPASAIPQLLTPPSTPLSPSMPVITGMSRVLKAVKKAFESESPTSPYNSPPTLTSPPRPISPQSEEELWIANSVPTLKQLSQLQMKSSEWHLCHGAGGVPCRGAIHQSLLKTYSTYQVYSAQIDLAKTNGFLDPFRCRGCKLSLAQIVMTRRPGWSSFELWCGSTSCLDSHSILGPCSCFSPQQEYPELANKYLCYRNLSKSEVQCAKCFSFCPVCELKEERSNDSSSLPRNGGFHRLDITPSQRRTVIRNLCSRQQELLDLQRLLFNETRYQSSKSHLSGDIRQLKLFLDCFRRSRGTSEEILALLTERQGALVFRSHILTSLWREKRREKHSNGFSSVAFMYMCEKFDETQELLDRTAKKMLFFDSEVLNF</sequence>
<proteinExistence type="predicted"/>
<keyword evidence="2" id="KW-1185">Reference proteome</keyword>
<reference evidence="1" key="1">
    <citation type="submission" date="2022-08" db="EMBL/GenBank/DDBJ databases">
        <title>Genome Sequence of Fusarium decemcellulare.</title>
        <authorList>
            <person name="Buettner E."/>
        </authorList>
    </citation>
    <scope>NUCLEOTIDE SEQUENCE</scope>
    <source>
        <strain evidence="1">Babe19</strain>
    </source>
</reference>
<evidence type="ECO:0000313" key="2">
    <source>
        <dbReference type="Proteomes" id="UP001148629"/>
    </source>
</evidence>
<organism evidence="1 2">
    <name type="scientific">Fusarium decemcellulare</name>
    <dbReference type="NCBI Taxonomy" id="57161"/>
    <lineage>
        <taxon>Eukaryota</taxon>
        <taxon>Fungi</taxon>
        <taxon>Dikarya</taxon>
        <taxon>Ascomycota</taxon>
        <taxon>Pezizomycotina</taxon>
        <taxon>Sordariomycetes</taxon>
        <taxon>Hypocreomycetidae</taxon>
        <taxon>Hypocreales</taxon>
        <taxon>Nectriaceae</taxon>
        <taxon>Fusarium</taxon>
        <taxon>Fusarium decemcellulare species complex</taxon>
    </lineage>
</organism>
<name>A0ACC1S9E3_9HYPO</name>
<accession>A0ACC1S9E3</accession>
<gene>
    <name evidence="1" type="ORF">NM208_g7421</name>
</gene>
<evidence type="ECO:0000313" key="1">
    <source>
        <dbReference type="EMBL" id="KAJ3534729.1"/>
    </source>
</evidence>
<dbReference type="EMBL" id="JANRMS010000762">
    <property type="protein sequence ID" value="KAJ3534729.1"/>
    <property type="molecule type" value="Genomic_DNA"/>
</dbReference>
<protein>
    <submittedName>
        <fullName evidence="1">Uncharacterized protein</fullName>
    </submittedName>
</protein>